<dbReference type="PROSITE" id="PS51884">
    <property type="entry name" value="CHAPLIN"/>
    <property type="match status" value="2"/>
</dbReference>
<keyword evidence="11" id="KW-1185">Reference proteome</keyword>
<organism evidence="10 11">
    <name type="scientific">Streptomyces kaniharaensis</name>
    <dbReference type="NCBI Taxonomy" id="212423"/>
    <lineage>
        <taxon>Bacteria</taxon>
        <taxon>Bacillati</taxon>
        <taxon>Actinomycetota</taxon>
        <taxon>Actinomycetes</taxon>
        <taxon>Kitasatosporales</taxon>
        <taxon>Streptomycetaceae</taxon>
        <taxon>Streptomyces</taxon>
    </lineage>
</organism>
<comment type="subcellular location">
    <subcellularLocation>
        <location evidence="1">Secreted</location>
        <location evidence="1">Cell wall</location>
    </subcellularLocation>
</comment>
<feature type="domain" description="Chaplin" evidence="9">
    <location>
        <begin position="96"/>
        <end position="136"/>
    </location>
</feature>
<evidence type="ECO:0000256" key="3">
    <source>
        <dbReference type="ARBA" id="ARBA00022525"/>
    </source>
</evidence>
<proteinExistence type="predicted"/>
<dbReference type="InterPro" id="IPR005528">
    <property type="entry name" value="ChpA-H"/>
</dbReference>
<keyword evidence="6 7" id="KW-0034">Amyloid</keyword>
<dbReference type="OrthoDB" id="3544424at2"/>
<evidence type="ECO:0000256" key="8">
    <source>
        <dbReference type="SAM" id="SignalP"/>
    </source>
</evidence>
<dbReference type="GO" id="GO:0007155">
    <property type="term" value="P:cell adhesion"/>
    <property type="evidence" value="ECO:0007669"/>
    <property type="project" value="UniProtKB-KW"/>
</dbReference>
<dbReference type="RefSeq" id="WP_153461922.1">
    <property type="nucleotide sequence ID" value="NZ_WBOF01000001.1"/>
</dbReference>
<protein>
    <submittedName>
        <fullName evidence="10">Chaplin</fullName>
    </submittedName>
</protein>
<dbReference type="EMBL" id="WBOF01000001">
    <property type="protein sequence ID" value="MQS13574.1"/>
    <property type="molecule type" value="Genomic_DNA"/>
</dbReference>
<comment type="caution">
    <text evidence="10">The sequence shown here is derived from an EMBL/GenBank/DDBJ whole genome shotgun (WGS) entry which is preliminary data.</text>
</comment>
<accession>A0A6N7KU80</accession>
<reference evidence="10 11" key="1">
    <citation type="submission" date="2019-09" db="EMBL/GenBank/DDBJ databases">
        <title>Genome Sequences of Streptomyces kaniharaensis ATCC 21070.</title>
        <authorList>
            <person name="Zhu W."/>
            <person name="De Crecy-Lagard V."/>
            <person name="Richards N.G."/>
        </authorList>
    </citation>
    <scope>NUCLEOTIDE SEQUENCE [LARGE SCALE GENOMIC DNA]</scope>
    <source>
        <strain evidence="10 11">SF-557</strain>
    </source>
</reference>
<evidence type="ECO:0000313" key="10">
    <source>
        <dbReference type="EMBL" id="MQS13574.1"/>
    </source>
</evidence>
<keyword evidence="5" id="KW-0130">Cell adhesion</keyword>
<evidence type="ECO:0000256" key="5">
    <source>
        <dbReference type="ARBA" id="ARBA00022889"/>
    </source>
</evidence>
<evidence type="ECO:0000256" key="2">
    <source>
        <dbReference type="ARBA" id="ARBA00022512"/>
    </source>
</evidence>
<dbReference type="Proteomes" id="UP000450000">
    <property type="component" value="Unassembled WGS sequence"/>
</dbReference>
<evidence type="ECO:0000256" key="7">
    <source>
        <dbReference type="PROSITE-ProRule" id="PRU01232"/>
    </source>
</evidence>
<keyword evidence="3" id="KW-0964">Secreted</keyword>
<dbReference type="Pfam" id="PF03777">
    <property type="entry name" value="ChpA-C"/>
    <property type="match status" value="2"/>
</dbReference>
<feature type="chain" id="PRO_5026991692" evidence="8">
    <location>
        <begin position="28"/>
        <end position="142"/>
    </location>
</feature>
<name>A0A6N7KU80_9ACTN</name>
<dbReference type="AlphaFoldDB" id="A0A6N7KU80"/>
<feature type="signal peptide" evidence="8">
    <location>
        <begin position="1"/>
        <end position="27"/>
    </location>
</feature>
<keyword evidence="2" id="KW-0134">Cell wall</keyword>
<keyword evidence="4 8" id="KW-0732">Signal</keyword>
<feature type="domain" description="Chaplin" evidence="9">
    <location>
        <begin position="38"/>
        <end position="78"/>
    </location>
</feature>
<evidence type="ECO:0000256" key="4">
    <source>
        <dbReference type="ARBA" id="ARBA00022729"/>
    </source>
</evidence>
<sequence length="142" mass="13370">MRNFKKAAALSVVAAGLVVGAAGSATAASGANALSSGASGALAGNQVQAPLNVPVLLCGNFVNVIGALTPAGNACPSSANSTVANTSGADAITTNSTGALAGNQVQAPLNVPVTLCGNSVNAIGALNPMFGCATMDAPSANC</sequence>
<evidence type="ECO:0000313" key="11">
    <source>
        <dbReference type="Proteomes" id="UP000450000"/>
    </source>
</evidence>
<evidence type="ECO:0000259" key="9">
    <source>
        <dbReference type="PROSITE" id="PS51884"/>
    </source>
</evidence>
<gene>
    <name evidence="10" type="ORF">F7Q99_15175</name>
</gene>
<evidence type="ECO:0000256" key="1">
    <source>
        <dbReference type="ARBA" id="ARBA00004191"/>
    </source>
</evidence>
<evidence type="ECO:0000256" key="6">
    <source>
        <dbReference type="ARBA" id="ARBA00023087"/>
    </source>
</evidence>